<dbReference type="EMBL" id="SWCJ01000001">
    <property type="protein sequence ID" value="TKB58682.1"/>
    <property type="molecule type" value="Genomic_DNA"/>
</dbReference>
<sequence length="137" mass="14990">MLSNRFTQNSDNEINMTPMLDVVFILLIFFIVSTSFVRLHNIDIDRPKASSSEATPGTPLILTIDASGRLYWQQQELDIYYLPATLKQVAVTTSHAQLLIVADSRTPTGVTIKALDIAKQAGISNSSVATEPVGSRP</sequence>
<comment type="similarity">
    <text evidence="2 7">Belongs to the ExbD/TolR family.</text>
</comment>
<dbReference type="GO" id="GO:0022857">
    <property type="term" value="F:transmembrane transporter activity"/>
    <property type="evidence" value="ECO:0007669"/>
    <property type="project" value="InterPro"/>
</dbReference>
<gene>
    <name evidence="9" type="ORF">FCL42_02745</name>
</gene>
<protein>
    <submittedName>
        <fullName evidence="9">Biopolymer transporter ExbD</fullName>
    </submittedName>
</protein>
<dbReference type="AlphaFoldDB" id="A0A4U1BTZ4"/>
<evidence type="ECO:0000313" key="9">
    <source>
        <dbReference type="EMBL" id="TKB58682.1"/>
    </source>
</evidence>
<evidence type="ECO:0000256" key="4">
    <source>
        <dbReference type="ARBA" id="ARBA00022692"/>
    </source>
</evidence>
<comment type="caution">
    <text evidence="9">The sequence shown here is derived from an EMBL/GenBank/DDBJ whole genome shotgun (WGS) entry which is preliminary data.</text>
</comment>
<dbReference type="Proteomes" id="UP000305675">
    <property type="component" value="Unassembled WGS sequence"/>
</dbReference>
<accession>A0A4U1BTZ4</accession>
<dbReference type="GO" id="GO:0015031">
    <property type="term" value="P:protein transport"/>
    <property type="evidence" value="ECO:0007669"/>
    <property type="project" value="UniProtKB-KW"/>
</dbReference>
<dbReference type="OrthoDB" id="9793581at2"/>
<evidence type="ECO:0000256" key="5">
    <source>
        <dbReference type="ARBA" id="ARBA00022989"/>
    </source>
</evidence>
<evidence type="ECO:0000256" key="8">
    <source>
        <dbReference type="SAM" id="Phobius"/>
    </source>
</evidence>
<dbReference type="Gene3D" id="3.30.420.270">
    <property type="match status" value="1"/>
</dbReference>
<comment type="subcellular location">
    <subcellularLocation>
        <location evidence="1">Cell membrane</location>
        <topology evidence="1">Single-pass membrane protein</topology>
    </subcellularLocation>
    <subcellularLocation>
        <location evidence="7">Cell membrane</location>
        <topology evidence="7">Single-pass type II membrane protein</topology>
    </subcellularLocation>
</comment>
<keyword evidence="7" id="KW-0813">Transport</keyword>
<keyword evidence="5 8" id="KW-1133">Transmembrane helix</keyword>
<dbReference type="Pfam" id="PF02472">
    <property type="entry name" value="ExbD"/>
    <property type="match status" value="1"/>
</dbReference>
<proteinExistence type="inferred from homology"/>
<evidence type="ECO:0000256" key="2">
    <source>
        <dbReference type="ARBA" id="ARBA00005811"/>
    </source>
</evidence>
<evidence type="ECO:0000256" key="7">
    <source>
        <dbReference type="RuleBase" id="RU003879"/>
    </source>
</evidence>
<dbReference type="InterPro" id="IPR003400">
    <property type="entry name" value="ExbD"/>
</dbReference>
<evidence type="ECO:0000256" key="6">
    <source>
        <dbReference type="ARBA" id="ARBA00023136"/>
    </source>
</evidence>
<dbReference type="GO" id="GO:0005886">
    <property type="term" value="C:plasma membrane"/>
    <property type="evidence" value="ECO:0007669"/>
    <property type="project" value="UniProtKB-SubCell"/>
</dbReference>
<organism evidence="9 10">
    <name type="scientific">Ferrimonas aestuarii</name>
    <dbReference type="NCBI Taxonomy" id="2569539"/>
    <lineage>
        <taxon>Bacteria</taxon>
        <taxon>Pseudomonadati</taxon>
        <taxon>Pseudomonadota</taxon>
        <taxon>Gammaproteobacteria</taxon>
        <taxon>Alteromonadales</taxon>
        <taxon>Ferrimonadaceae</taxon>
        <taxon>Ferrimonas</taxon>
    </lineage>
</organism>
<reference evidence="9 10" key="1">
    <citation type="submission" date="2019-04" db="EMBL/GenBank/DDBJ databases">
        <authorList>
            <person name="Hwang J.C."/>
        </authorList>
    </citation>
    <scope>NUCLEOTIDE SEQUENCE [LARGE SCALE GENOMIC DNA]</scope>
    <source>
        <strain evidence="9 10">IMCC35002</strain>
    </source>
</reference>
<keyword evidence="10" id="KW-1185">Reference proteome</keyword>
<name>A0A4U1BTZ4_9GAMM</name>
<evidence type="ECO:0000256" key="1">
    <source>
        <dbReference type="ARBA" id="ARBA00004162"/>
    </source>
</evidence>
<evidence type="ECO:0000313" key="10">
    <source>
        <dbReference type="Proteomes" id="UP000305675"/>
    </source>
</evidence>
<dbReference type="RefSeq" id="WP_136861830.1">
    <property type="nucleotide sequence ID" value="NZ_SWCJ01000001.1"/>
</dbReference>
<evidence type="ECO:0000256" key="3">
    <source>
        <dbReference type="ARBA" id="ARBA00022475"/>
    </source>
</evidence>
<keyword evidence="4 7" id="KW-0812">Transmembrane</keyword>
<keyword evidence="7" id="KW-0653">Protein transport</keyword>
<keyword evidence="3" id="KW-1003">Cell membrane</keyword>
<dbReference type="PANTHER" id="PTHR30558:SF13">
    <property type="entry name" value="BIOPOLYMER TRANSPORT PROTEIN EXBD2"/>
    <property type="match status" value="1"/>
</dbReference>
<feature type="transmembrane region" description="Helical" evidence="8">
    <location>
        <begin position="20"/>
        <end position="39"/>
    </location>
</feature>
<dbReference type="PANTHER" id="PTHR30558">
    <property type="entry name" value="EXBD MEMBRANE COMPONENT OF PMF-DRIVEN MACROMOLECULE IMPORT SYSTEM"/>
    <property type="match status" value="1"/>
</dbReference>
<keyword evidence="6 8" id="KW-0472">Membrane</keyword>